<name>A0A5B7WYF6_9FLAO</name>
<evidence type="ECO:0000256" key="1">
    <source>
        <dbReference type="PROSITE-ProRule" id="PRU00409"/>
    </source>
</evidence>
<dbReference type="GO" id="GO:0046872">
    <property type="term" value="F:metal ion binding"/>
    <property type="evidence" value="ECO:0007669"/>
    <property type="project" value="InterPro"/>
</dbReference>
<evidence type="ECO:0000313" key="3">
    <source>
        <dbReference type="EMBL" id="QCY68206.1"/>
    </source>
</evidence>
<reference evidence="3 4" key="1">
    <citation type="submission" date="2019-06" db="EMBL/GenBank/DDBJ databases">
        <title>Complete genome sequence of Antarcticibacterium flavum KCTC 52984T from an Antarctic marine sediment.</title>
        <authorList>
            <person name="Lee Y.M."/>
            <person name="Shin S.C."/>
        </authorList>
    </citation>
    <scope>NUCLEOTIDE SEQUENCE [LARGE SCALE GENOMIC DNA]</scope>
    <source>
        <strain evidence="3 4">KCTC 52984</strain>
    </source>
</reference>
<organism evidence="3 4">
    <name type="scientific">Antarcticibacterium flavum</name>
    <dbReference type="NCBI Taxonomy" id="2058175"/>
    <lineage>
        <taxon>Bacteria</taxon>
        <taxon>Pseudomonadati</taxon>
        <taxon>Bacteroidota</taxon>
        <taxon>Flavobacteriia</taxon>
        <taxon>Flavobacteriales</taxon>
        <taxon>Flavobacteriaceae</taxon>
        <taxon>Antarcticibacterium</taxon>
    </lineage>
</organism>
<evidence type="ECO:0000259" key="2">
    <source>
        <dbReference type="PROSITE" id="PS50975"/>
    </source>
</evidence>
<dbReference type="Pfam" id="PF14401">
    <property type="entry name" value="RLAN"/>
    <property type="match status" value="1"/>
</dbReference>
<gene>
    <name evidence="3" type="ORF">FHG64_01660</name>
</gene>
<dbReference type="InterPro" id="IPR013651">
    <property type="entry name" value="ATP-grasp_RimK-type"/>
</dbReference>
<dbReference type="GO" id="GO:0005737">
    <property type="term" value="C:cytoplasm"/>
    <property type="evidence" value="ECO:0007669"/>
    <property type="project" value="TreeGrafter"/>
</dbReference>
<dbReference type="PANTHER" id="PTHR21621">
    <property type="entry name" value="RIBOSOMAL PROTEIN S6 MODIFICATION PROTEIN"/>
    <property type="match status" value="1"/>
</dbReference>
<protein>
    <submittedName>
        <fullName evidence="3">RimK family protein</fullName>
    </submittedName>
</protein>
<dbReference type="InterPro" id="IPR025839">
    <property type="entry name" value="RLAN_dom"/>
</dbReference>
<dbReference type="GO" id="GO:0018169">
    <property type="term" value="F:ribosomal S6-glutamic acid ligase activity"/>
    <property type="evidence" value="ECO:0007669"/>
    <property type="project" value="TreeGrafter"/>
</dbReference>
<dbReference type="EMBL" id="CP040812">
    <property type="protein sequence ID" value="QCY68206.1"/>
    <property type="molecule type" value="Genomic_DNA"/>
</dbReference>
<accession>A0A5B7WYF6</accession>
<proteinExistence type="predicted"/>
<dbReference type="PANTHER" id="PTHR21621:SF0">
    <property type="entry name" value="BETA-CITRYLGLUTAMATE SYNTHASE B-RELATED"/>
    <property type="match status" value="1"/>
</dbReference>
<dbReference type="Gene3D" id="3.30.1490.20">
    <property type="entry name" value="ATP-grasp fold, A domain"/>
    <property type="match status" value="1"/>
</dbReference>
<keyword evidence="4" id="KW-1185">Reference proteome</keyword>
<dbReference type="GO" id="GO:0005524">
    <property type="term" value="F:ATP binding"/>
    <property type="evidence" value="ECO:0007669"/>
    <property type="project" value="UniProtKB-UniRule"/>
</dbReference>
<keyword evidence="1" id="KW-0547">Nucleotide-binding</keyword>
<dbReference type="OrthoDB" id="9800957at2"/>
<dbReference type="KEGG" id="afla:FHG64_01660"/>
<dbReference type="GO" id="GO:0009432">
    <property type="term" value="P:SOS response"/>
    <property type="evidence" value="ECO:0007669"/>
    <property type="project" value="TreeGrafter"/>
</dbReference>
<dbReference type="PROSITE" id="PS50975">
    <property type="entry name" value="ATP_GRASP"/>
    <property type="match status" value="1"/>
</dbReference>
<dbReference type="Proteomes" id="UP000309016">
    <property type="component" value="Chromosome"/>
</dbReference>
<feature type="domain" description="ATP-grasp" evidence="2">
    <location>
        <begin position="286"/>
        <end position="481"/>
    </location>
</feature>
<dbReference type="Pfam" id="PF08443">
    <property type="entry name" value="RimK"/>
    <property type="match status" value="1"/>
</dbReference>
<dbReference type="Gene3D" id="3.30.470.20">
    <property type="entry name" value="ATP-grasp fold, B domain"/>
    <property type="match status" value="1"/>
</dbReference>
<dbReference type="RefSeq" id="WP_139064782.1">
    <property type="nucleotide sequence ID" value="NZ_CP040812.1"/>
</dbReference>
<sequence>MNKFIVVNNPEKWPVPVENITLVSSKEYLTNPEFAKIKKARIFNLCKDYSYQSKGYYVSLLAEARGHLAIPTVKNIVDLREPKLVKIVSNEFEDLIQSSLKNIKSQEFTLSIYFGQNVAQKYKELSAMFFRHFQIPFLRVKFNYTTRWNIRSIKAISESEIPVEHRDLMQSYAMDYFAKKRYDIPRQQSYEYDLAILVNPKDPAPPSNAKALRKFIDLAEKMNFYVEIVGPEDLSRLSSFDALFIRQSTEVNNEAYAFARKAQQEDIAIIDYPDAILKCCNKVFMAEALENANIPTPKTVIVHKSNVEQVMGITGLPCVLKSPDSTFSFGVKKAKTQEEFESLVNGMLRESDLIIAQEYTPSNFDWRIGILDNIPIFACKYYMAKGHWQIYNWNAVKKDDQDGNADCMPIEEVPRKILQVALRAARLMGKGLYGIDVKEVNGKPLVIEINDNPNIDFGVEDGYYGDEVYINILSALKKRLEKNFL</sequence>
<dbReference type="InterPro" id="IPR013815">
    <property type="entry name" value="ATP_grasp_subdomain_1"/>
</dbReference>
<dbReference type="InterPro" id="IPR011761">
    <property type="entry name" value="ATP-grasp"/>
</dbReference>
<keyword evidence="1" id="KW-0067">ATP-binding</keyword>
<dbReference type="SUPFAM" id="SSF56059">
    <property type="entry name" value="Glutathione synthetase ATP-binding domain-like"/>
    <property type="match status" value="1"/>
</dbReference>
<dbReference type="AlphaFoldDB" id="A0A5B7WYF6"/>
<evidence type="ECO:0000313" key="4">
    <source>
        <dbReference type="Proteomes" id="UP000309016"/>
    </source>
</evidence>